<keyword evidence="2" id="KW-0812">Transmembrane</keyword>
<feature type="compositionally biased region" description="Low complexity" evidence="1">
    <location>
        <begin position="103"/>
        <end position="128"/>
    </location>
</feature>
<evidence type="ECO:0000256" key="2">
    <source>
        <dbReference type="SAM" id="Phobius"/>
    </source>
</evidence>
<feature type="compositionally biased region" description="Low complexity" evidence="1">
    <location>
        <begin position="146"/>
        <end position="161"/>
    </location>
</feature>
<feature type="compositionally biased region" description="Basic and acidic residues" evidence="1">
    <location>
        <begin position="85"/>
        <end position="98"/>
    </location>
</feature>
<evidence type="ECO:0000313" key="4">
    <source>
        <dbReference type="Proteomes" id="UP001056539"/>
    </source>
</evidence>
<feature type="compositionally biased region" description="Polar residues" evidence="1">
    <location>
        <begin position="67"/>
        <end position="82"/>
    </location>
</feature>
<dbReference type="AlphaFoldDB" id="A0AAX3BEP2"/>
<gene>
    <name evidence="3" type="ORF">KDW03_02545</name>
</gene>
<keyword evidence="2" id="KW-1133">Transmembrane helix</keyword>
<feature type="region of interest" description="Disordered" evidence="1">
    <location>
        <begin position="57"/>
        <end position="133"/>
    </location>
</feature>
<dbReference type="EMBL" id="CP073355">
    <property type="protein sequence ID" value="URA10701.1"/>
    <property type="molecule type" value="Genomic_DNA"/>
</dbReference>
<feature type="region of interest" description="Disordered" evidence="1">
    <location>
        <begin position="145"/>
        <end position="176"/>
    </location>
</feature>
<organism evidence="3 4">
    <name type="scientific">Thermospira aquatica</name>
    <dbReference type="NCBI Taxonomy" id="2828656"/>
    <lineage>
        <taxon>Bacteria</taxon>
        <taxon>Pseudomonadati</taxon>
        <taxon>Spirochaetota</taxon>
        <taxon>Spirochaetia</taxon>
        <taxon>Brevinematales</taxon>
        <taxon>Thermospiraceae</taxon>
        <taxon>Thermospira</taxon>
    </lineage>
</organism>
<feature type="transmembrane region" description="Helical" evidence="2">
    <location>
        <begin position="15"/>
        <end position="33"/>
    </location>
</feature>
<name>A0AAX3BEP2_9SPIR</name>
<dbReference type="Proteomes" id="UP001056539">
    <property type="component" value="Chromosome"/>
</dbReference>
<dbReference type="KEGG" id="taqu:KDW03_02545"/>
<evidence type="ECO:0008006" key="5">
    <source>
        <dbReference type="Google" id="ProtNLM"/>
    </source>
</evidence>
<keyword evidence="4" id="KW-1185">Reference proteome</keyword>
<evidence type="ECO:0000313" key="3">
    <source>
        <dbReference type="EMBL" id="URA10701.1"/>
    </source>
</evidence>
<evidence type="ECO:0000256" key="1">
    <source>
        <dbReference type="SAM" id="MobiDB-lite"/>
    </source>
</evidence>
<proteinExistence type="predicted"/>
<sequence length="265" mass="28507">MKASLPEPISFRQSLVASIILHLILLLIVSLLLTKSPFKQEIEPIIVTIEAPSAMAEGAEASPAPPVSTSQPTVAPPSQKTPAPQKEEAKKVLEQAKEKIKKTTTTSKPVPSSTPTSTQETPTTQSSQNVESEDDILAKSIEKALQSTGKKATGTSTSSGSGQQGTGSDPLGDAAWKSRPRKTIFFPDIASKIREKVSNPLMGYTVTAKIVFDNQGLAIRVEIIRSSGDPLIDSIFLSELKKIRVESISEDRLDEITKTFKVSVR</sequence>
<accession>A0AAX3BEP2</accession>
<keyword evidence="2" id="KW-0472">Membrane</keyword>
<reference evidence="3" key="2">
    <citation type="submission" date="2022-06" db="EMBL/GenBank/DDBJ databases">
        <title>Thermospira aquatica gen. nov., sp. nov.</title>
        <authorList>
            <person name="Ben Ali Gam Z."/>
            <person name="Labat M."/>
        </authorList>
    </citation>
    <scope>NUCLEOTIDE SEQUENCE</scope>
    <source>
        <strain evidence="3">F1F22</strain>
    </source>
</reference>
<protein>
    <recommendedName>
        <fullName evidence="5">TonB C-terminal domain-containing protein</fullName>
    </recommendedName>
</protein>
<dbReference type="RefSeq" id="WP_271435828.1">
    <property type="nucleotide sequence ID" value="NZ_CP073355.1"/>
</dbReference>
<dbReference type="SUPFAM" id="SSF74653">
    <property type="entry name" value="TolA/TonB C-terminal domain"/>
    <property type="match status" value="1"/>
</dbReference>
<reference evidence="3" key="1">
    <citation type="submission" date="2021-04" db="EMBL/GenBank/DDBJ databases">
        <authorList>
            <person name="Postec A."/>
        </authorList>
    </citation>
    <scope>NUCLEOTIDE SEQUENCE</scope>
    <source>
        <strain evidence="3">F1F22</strain>
    </source>
</reference>